<dbReference type="SUPFAM" id="SSF54637">
    <property type="entry name" value="Thioesterase/thiol ester dehydrase-isomerase"/>
    <property type="match status" value="2"/>
</dbReference>
<feature type="domain" description="Peroxisomal multifunctional enzyme type 2-like N-terminal" evidence="2">
    <location>
        <begin position="20"/>
        <end position="155"/>
    </location>
</feature>
<dbReference type="EMBL" id="JH795864">
    <property type="protein sequence ID" value="EJU01567.1"/>
    <property type="molecule type" value="Genomic_DNA"/>
</dbReference>
<dbReference type="OrthoDB" id="60204at2759"/>
<accession>M5G6X5</accession>
<dbReference type="HOGENOM" id="CLU_040078_3_0_1"/>
<dbReference type="AlphaFoldDB" id="M5G6X5"/>
<dbReference type="InterPro" id="IPR054357">
    <property type="entry name" value="MFE-2_N"/>
</dbReference>
<dbReference type="OMA" id="FKHTDQE"/>
<reference evidence="3 4" key="1">
    <citation type="journal article" date="2012" name="Science">
        <title>The Paleozoic origin of enzymatic lignin decomposition reconstructed from 31 fungal genomes.</title>
        <authorList>
            <person name="Floudas D."/>
            <person name="Binder M."/>
            <person name="Riley R."/>
            <person name="Barry K."/>
            <person name="Blanchette R.A."/>
            <person name="Henrissat B."/>
            <person name="Martinez A.T."/>
            <person name="Otillar R."/>
            <person name="Spatafora J.W."/>
            <person name="Yadav J.S."/>
            <person name="Aerts A."/>
            <person name="Benoit I."/>
            <person name="Boyd A."/>
            <person name="Carlson A."/>
            <person name="Copeland A."/>
            <person name="Coutinho P.M."/>
            <person name="de Vries R.P."/>
            <person name="Ferreira P."/>
            <person name="Findley K."/>
            <person name="Foster B."/>
            <person name="Gaskell J."/>
            <person name="Glotzer D."/>
            <person name="Gorecki P."/>
            <person name="Heitman J."/>
            <person name="Hesse C."/>
            <person name="Hori C."/>
            <person name="Igarashi K."/>
            <person name="Jurgens J.A."/>
            <person name="Kallen N."/>
            <person name="Kersten P."/>
            <person name="Kohler A."/>
            <person name="Kuees U."/>
            <person name="Kumar T.K.A."/>
            <person name="Kuo A."/>
            <person name="LaButti K."/>
            <person name="Larrondo L.F."/>
            <person name="Lindquist E."/>
            <person name="Ling A."/>
            <person name="Lombard V."/>
            <person name="Lucas S."/>
            <person name="Lundell T."/>
            <person name="Martin R."/>
            <person name="McLaughlin D.J."/>
            <person name="Morgenstern I."/>
            <person name="Morin E."/>
            <person name="Murat C."/>
            <person name="Nagy L.G."/>
            <person name="Nolan M."/>
            <person name="Ohm R.A."/>
            <person name="Patyshakuliyeva A."/>
            <person name="Rokas A."/>
            <person name="Ruiz-Duenas F.J."/>
            <person name="Sabat G."/>
            <person name="Salamov A."/>
            <person name="Samejima M."/>
            <person name="Schmutz J."/>
            <person name="Slot J.C."/>
            <person name="St John F."/>
            <person name="Stenlid J."/>
            <person name="Sun H."/>
            <person name="Sun S."/>
            <person name="Syed K."/>
            <person name="Tsang A."/>
            <person name="Wiebenga A."/>
            <person name="Young D."/>
            <person name="Pisabarro A."/>
            <person name="Eastwood D.C."/>
            <person name="Martin F."/>
            <person name="Cullen D."/>
            <person name="Grigoriev I.V."/>
            <person name="Hibbett D.S."/>
        </authorList>
    </citation>
    <scope>NUCLEOTIDE SEQUENCE [LARGE SCALE GENOMIC DNA]</scope>
    <source>
        <strain evidence="3 4">DJM-731 SS1</strain>
    </source>
</reference>
<dbReference type="RefSeq" id="XP_040628464.1">
    <property type="nucleotide sequence ID" value="XM_040776430.1"/>
</dbReference>
<evidence type="ECO:0000259" key="2">
    <source>
        <dbReference type="Pfam" id="PF22622"/>
    </source>
</evidence>
<dbReference type="InterPro" id="IPR002539">
    <property type="entry name" value="MaoC-like_dom"/>
</dbReference>
<dbReference type="GO" id="GO:0006635">
    <property type="term" value="P:fatty acid beta-oxidation"/>
    <property type="evidence" value="ECO:0007669"/>
    <property type="project" value="TreeGrafter"/>
</dbReference>
<proteinExistence type="predicted"/>
<dbReference type="GO" id="GO:0005777">
    <property type="term" value="C:peroxisome"/>
    <property type="evidence" value="ECO:0007669"/>
    <property type="project" value="TreeGrafter"/>
</dbReference>
<dbReference type="Gene3D" id="3.10.129.10">
    <property type="entry name" value="Hotdog Thioesterase"/>
    <property type="match status" value="1"/>
</dbReference>
<name>M5G6X5_DACPD</name>
<evidence type="ECO:0000313" key="3">
    <source>
        <dbReference type="EMBL" id="EJU01567.1"/>
    </source>
</evidence>
<dbReference type="Pfam" id="PF01575">
    <property type="entry name" value="MaoC_dehydratas"/>
    <property type="match status" value="1"/>
</dbReference>
<gene>
    <name evidence="3" type="ORF">DACRYDRAFT_80151</name>
</gene>
<dbReference type="PANTHER" id="PTHR13078">
    <property type="entry name" value="PEROXISOMAL MULTIFUNCTIONAL ENZYME TYPE 2-RELATED"/>
    <property type="match status" value="1"/>
</dbReference>
<dbReference type="InterPro" id="IPR029069">
    <property type="entry name" value="HotDog_dom_sf"/>
</dbReference>
<dbReference type="Proteomes" id="UP000030653">
    <property type="component" value="Unassembled WGS sequence"/>
</dbReference>
<dbReference type="GeneID" id="63691492"/>
<keyword evidence="4" id="KW-1185">Reference proteome</keyword>
<protein>
    <submittedName>
        <fullName evidence="3">Peroxisomal dehydratase</fullName>
    </submittedName>
</protein>
<evidence type="ECO:0000259" key="1">
    <source>
        <dbReference type="Pfam" id="PF01575"/>
    </source>
</evidence>
<dbReference type="STRING" id="1858805.M5G6X5"/>
<dbReference type="GO" id="GO:0004300">
    <property type="term" value="F:enoyl-CoA hydratase activity"/>
    <property type="evidence" value="ECO:0007669"/>
    <property type="project" value="TreeGrafter"/>
</dbReference>
<dbReference type="GO" id="GO:0003857">
    <property type="term" value="F:(3S)-3-hydroxyacyl-CoA dehydrogenase (NAD+) activity"/>
    <property type="evidence" value="ECO:0007669"/>
    <property type="project" value="TreeGrafter"/>
</dbReference>
<dbReference type="Pfam" id="PF22622">
    <property type="entry name" value="MFE-2_hydrat-2_N"/>
    <property type="match status" value="1"/>
</dbReference>
<sequence>MANPLEKAVGYELPRQPVGWTKRDLLTYAVGIGAKKDDFPFVYELHPQFAPFPTYPVVLSLKGDAEDVTDFSKILGQDNVPGLPTFNPERAVHGSMSIQLLRPLPVETGKGWAMKRRISGVHENKSGIVVDMEMVLVDPQGTEYAKMITSSFNVGARTLGPFSKSLSSTPRGKPVPKDRAPNWVVSEKTSEEQALVYRLSGDYNPLHIDPSIGAKMPFGGVILHGLSTYGFAARAVLRSVGGNDPQALKAFSVRFTAPVKPGDTLETSIWELGPGPQGTELVAFVTKVKETGKVCLGNGVAWVLKGKVKGKL</sequence>
<dbReference type="CDD" id="cd03448">
    <property type="entry name" value="HDE_HSD"/>
    <property type="match status" value="1"/>
</dbReference>
<organism evidence="3 4">
    <name type="scientific">Dacryopinax primogenitus (strain DJM 731)</name>
    <name type="common">Brown rot fungus</name>
    <dbReference type="NCBI Taxonomy" id="1858805"/>
    <lineage>
        <taxon>Eukaryota</taxon>
        <taxon>Fungi</taxon>
        <taxon>Dikarya</taxon>
        <taxon>Basidiomycota</taxon>
        <taxon>Agaricomycotina</taxon>
        <taxon>Dacrymycetes</taxon>
        <taxon>Dacrymycetales</taxon>
        <taxon>Dacrymycetaceae</taxon>
        <taxon>Dacryopinax</taxon>
    </lineage>
</organism>
<dbReference type="PANTHER" id="PTHR13078:SF57">
    <property type="entry name" value="DEHYDRATASE, PUTATIVE (AFU_ORTHOLOGUE AFUA_5G00640)-RELATED"/>
    <property type="match status" value="1"/>
</dbReference>
<feature type="domain" description="MaoC-like" evidence="1">
    <location>
        <begin position="179"/>
        <end position="291"/>
    </location>
</feature>
<evidence type="ECO:0000313" key="4">
    <source>
        <dbReference type="Proteomes" id="UP000030653"/>
    </source>
</evidence>
<dbReference type="GO" id="GO:0044594">
    <property type="term" value="F:17-beta-hydroxysteroid dehydrogenase (NAD+) activity"/>
    <property type="evidence" value="ECO:0007669"/>
    <property type="project" value="TreeGrafter"/>
</dbReference>